<protein>
    <submittedName>
        <fullName evidence="1">Uncharacterized protein</fullName>
    </submittedName>
</protein>
<reference evidence="1 2" key="1">
    <citation type="journal article" date="2024" name="BMC Genomics">
        <title>De novo assembly and annotation of Popillia japonica's genome with initial clues to its potential as an invasive pest.</title>
        <authorList>
            <person name="Cucini C."/>
            <person name="Boschi S."/>
            <person name="Funari R."/>
            <person name="Cardaioli E."/>
            <person name="Iannotti N."/>
            <person name="Marturano G."/>
            <person name="Paoli F."/>
            <person name="Bruttini M."/>
            <person name="Carapelli A."/>
            <person name="Frati F."/>
            <person name="Nardi F."/>
        </authorList>
    </citation>
    <scope>NUCLEOTIDE SEQUENCE [LARGE SCALE GENOMIC DNA]</scope>
    <source>
        <strain evidence="1">DMR45628</strain>
    </source>
</reference>
<proteinExistence type="predicted"/>
<sequence length="71" mass="7963">MAQQSNTGGTGEVKYLQCTSVGTLQIFKETDDWNTYYEIMEQYFVANFIDDKRKIAVLLTCVGSDTKALGI</sequence>
<dbReference type="EMBL" id="JASPKY010000179">
    <property type="protein sequence ID" value="KAK9727397.1"/>
    <property type="molecule type" value="Genomic_DNA"/>
</dbReference>
<gene>
    <name evidence="1" type="ORF">QE152_g19183</name>
</gene>
<name>A0AAW1L0M7_POPJA</name>
<keyword evidence="2" id="KW-1185">Reference proteome</keyword>
<organism evidence="1 2">
    <name type="scientific">Popillia japonica</name>
    <name type="common">Japanese beetle</name>
    <dbReference type="NCBI Taxonomy" id="7064"/>
    <lineage>
        <taxon>Eukaryota</taxon>
        <taxon>Metazoa</taxon>
        <taxon>Ecdysozoa</taxon>
        <taxon>Arthropoda</taxon>
        <taxon>Hexapoda</taxon>
        <taxon>Insecta</taxon>
        <taxon>Pterygota</taxon>
        <taxon>Neoptera</taxon>
        <taxon>Endopterygota</taxon>
        <taxon>Coleoptera</taxon>
        <taxon>Polyphaga</taxon>
        <taxon>Scarabaeiformia</taxon>
        <taxon>Scarabaeidae</taxon>
        <taxon>Rutelinae</taxon>
        <taxon>Popillia</taxon>
    </lineage>
</organism>
<evidence type="ECO:0000313" key="1">
    <source>
        <dbReference type="EMBL" id="KAK9727397.1"/>
    </source>
</evidence>
<evidence type="ECO:0000313" key="2">
    <source>
        <dbReference type="Proteomes" id="UP001458880"/>
    </source>
</evidence>
<comment type="caution">
    <text evidence="1">The sequence shown here is derived from an EMBL/GenBank/DDBJ whole genome shotgun (WGS) entry which is preliminary data.</text>
</comment>
<dbReference type="Proteomes" id="UP001458880">
    <property type="component" value="Unassembled WGS sequence"/>
</dbReference>
<accession>A0AAW1L0M7</accession>
<dbReference type="AlphaFoldDB" id="A0AAW1L0M7"/>